<dbReference type="PANTHER" id="PTHR24305">
    <property type="entry name" value="CYTOCHROME P450"/>
    <property type="match status" value="1"/>
</dbReference>
<dbReference type="Pfam" id="PF00067">
    <property type="entry name" value="p450"/>
    <property type="match status" value="1"/>
</dbReference>
<evidence type="ECO:0000256" key="5">
    <source>
        <dbReference type="ARBA" id="ARBA00023004"/>
    </source>
</evidence>
<dbReference type="InterPro" id="IPR002401">
    <property type="entry name" value="Cyt_P450_E_grp-I"/>
</dbReference>
<evidence type="ECO:0000256" key="1">
    <source>
        <dbReference type="ARBA" id="ARBA00001971"/>
    </source>
</evidence>
<comment type="caution">
    <text evidence="7">The sequence shown here is derived from an EMBL/GenBank/DDBJ whole genome shotgun (WGS) entry which is preliminary data.</text>
</comment>
<evidence type="ECO:0000313" key="8">
    <source>
        <dbReference type="Proteomes" id="UP001600888"/>
    </source>
</evidence>
<dbReference type="SUPFAM" id="SSF48264">
    <property type="entry name" value="Cytochrome P450"/>
    <property type="match status" value="1"/>
</dbReference>
<keyword evidence="6" id="KW-0472">Membrane</keyword>
<evidence type="ECO:0000256" key="3">
    <source>
        <dbReference type="ARBA" id="ARBA00022617"/>
    </source>
</evidence>
<dbReference type="InterPro" id="IPR036396">
    <property type="entry name" value="Cyt_P450_sf"/>
</dbReference>
<dbReference type="Proteomes" id="UP001600888">
    <property type="component" value="Unassembled WGS sequence"/>
</dbReference>
<evidence type="ECO:0000256" key="2">
    <source>
        <dbReference type="ARBA" id="ARBA00010617"/>
    </source>
</evidence>
<feature type="transmembrane region" description="Helical" evidence="6">
    <location>
        <begin position="259"/>
        <end position="281"/>
    </location>
</feature>
<dbReference type="PANTHER" id="PTHR24305:SF232">
    <property type="entry name" value="P450, PUTATIVE (EUROFUNG)-RELATED"/>
    <property type="match status" value="1"/>
</dbReference>
<evidence type="ECO:0008006" key="9">
    <source>
        <dbReference type="Google" id="ProtNLM"/>
    </source>
</evidence>
<name>A0ABR4DYE8_9PEZI</name>
<keyword evidence="6" id="KW-0812">Transmembrane</keyword>
<evidence type="ECO:0000313" key="7">
    <source>
        <dbReference type="EMBL" id="KAL2275189.1"/>
    </source>
</evidence>
<sequence>MQIPPYSPSSFLLITSSSLISMRASCNACDGRSNTTMAETTNTDIGILPRLGLNACPWPAVAASLLGSFLALMLYRRYLTPLSDVPGPFWASVGRMWHTRMIMRGNQGEDLLQLHQEYGHFVRIANNEVSVCHPEVVKELILTPLRKDAFYKIFAFPDSRYTNGMTVLDPKQKSEHSRNFAPGYSLSNMLHCEEPIDKVIGLLMDWMDIYADNGQAMHLDRFCTFTSNDVTGEVLFSRPYGFLRMGYDIGNAISNNLRLGLFAAVAGHHWFVLMIHAIFLANPVTTWLGVIPTGHILRVTMDSLHERENRETKGGNRFDLLEYWLKTLRDRPDRLDLNTVQGQTIGTVAAGGDATSTALQSFLYHMMRHPTAWRRLRDEIDAASLQGRCQDRIISFADTQKLPFLQICIKEAMRVFAPVQQGLPRVAPKHGVKLGDREFPDGTILSVSTFVLHRSKEIWGSHADEFDPDRWSAADISSKEKYFIPFSGGYNGCPGQHLAKMEVAKICGTIVRDYDIRQVEPKKPWSYKAYFNVVPHSWPVFVAKRRRR</sequence>
<protein>
    <recommendedName>
        <fullName evidence="9">Cytochrome P450</fullName>
    </recommendedName>
</protein>
<gene>
    <name evidence="7" type="ORF">FJTKL_02416</name>
</gene>
<evidence type="ECO:0000256" key="4">
    <source>
        <dbReference type="ARBA" id="ARBA00022723"/>
    </source>
</evidence>
<dbReference type="EMBL" id="JBAWTH010000140">
    <property type="protein sequence ID" value="KAL2275189.1"/>
    <property type="molecule type" value="Genomic_DNA"/>
</dbReference>
<organism evidence="7 8">
    <name type="scientific">Diaporthe vaccinii</name>
    <dbReference type="NCBI Taxonomy" id="105482"/>
    <lineage>
        <taxon>Eukaryota</taxon>
        <taxon>Fungi</taxon>
        <taxon>Dikarya</taxon>
        <taxon>Ascomycota</taxon>
        <taxon>Pezizomycotina</taxon>
        <taxon>Sordariomycetes</taxon>
        <taxon>Sordariomycetidae</taxon>
        <taxon>Diaporthales</taxon>
        <taxon>Diaporthaceae</taxon>
        <taxon>Diaporthe</taxon>
        <taxon>Diaporthe eres species complex</taxon>
    </lineage>
</organism>
<reference evidence="7 8" key="1">
    <citation type="submission" date="2024-03" db="EMBL/GenBank/DDBJ databases">
        <title>A high-quality draft genome sequence of Diaporthe vaccinii, a causative agent of upright dieback and viscid rot disease in cranberry plants.</title>
        <authorList>
            <person name="Sarrasin M."/>
            <person name="Lang B.F."/>
            <person name="Burger G."/>
        </authorList>
    </citation>
    <scope>NUCLEOTIDE SEQUENCE [LARGE SCALE GENOMIC DNA]</scope>
    <source>
        <strain evidence="7 8">IS7</strain>
    </source>
</reference>
<keyword evidence="6" id="KW-1133">Transmembrane helix</keyword>
<dbReference type="PRINTS" id="PR00463">
    <property type="entry name" value="EP450I"/>
</dbReference>
<comment type="similarity">
    <text evidence="2">Belongs to the cytochrome P450 family.</text>
</comment>
<keyword evidence="8" id="KW-1185">Reference proteome</keyword>
<dbReference type="InterPro" id="IPR001128">
    <property type="entry name" value="Cyt_P450"/>
</dbReference>
<accession>A0ABR4DYE8</accession>
<comment type="cofactor">
    <cofactor evidence="1">
        <name>heme</name>
        <dbReference type="ChEBI" id="CHEBI:30413"/>
    </cofactor>
</comment>
<keyword evidence="4" id="KW-0479">Metal-binding</keyword>
<dbReference type="Gene3D" id="1.10.630.10">
    <property type="entry name" value="Cytochrome P450"/>
    <property type="match status" value="1"/>
</dbReference>
<keyword evidence="5" id="KW-0408">Iron</keyword>
<evidence type="ECO:0000256" key="6">
    <source>
        <dbReference type="SAM" id="Phobius"/>
    </source>
</evidence>
<dbReference type="PRINTS" id="PR00385">
    <property type="entry name" value="P450"/>
</dbReference>
<keyword evidence="3" id="KW-0349">Heme</keyword>
<proteinExistence type="inferred from homology"/>
<dbReference type="InterPro" id="IPR050121">
    <property type="entry name" value="Cytochrome_P450_monoxygenase"/>
</dbReference>